<dbReference type="InterPro" id="IPR035906">
    <property type="entry name" value="MetI-like_sf"/>
</dbReference>
<dbReference type="PROSITE" id="PS50928">
    <property type="entry name" value="ABC_TM1"/>
    <property type="match status" value="1"/>
</dbReference>
<dbReference type="GeneID" id="33318921"/>
<evidence type="ECO:0000256" key="2">
    <source>
        <dbReference type="ARBA" id="ARBA00022692"/>
    </source>
</evidence>
<evidence type="ECO:0000256" key="4">
    <source>
        <dbReference type="ARBA" id="ARBA00023136"/>
    </source>
</evidence>
<protein>
    <submittedName>
        <fullName evidence="7">Peptide ABC transporter permease</fullName>
    </submittedName>
</protein>
<keyword evidence="4 5" id="KW-0472">Membrane</keyword>
<dbReference type="GO" id="GO:0055085">
    <property type="term" value="P:transmembrane transport"/>
    <property type="evidence" value="ECO:0007669"/>
    <property type="project" value="InterPro"/>
</dbReference>
<feature type="transmembrane region" description="Helical" evidence="5">
    <location>
        <begin position="278"/>
        <end position="299"/>
    </location>
</feature>
<evidence type="ECO:0000313" key="8">
    <source>
        <dbReference type="Proteomes" id="UP000250179"/>
    </source>
</evidence>
<dbReference type="PANTHER" id="PTHR43839">
    <property type="entry name" value="OPPC IN A BINDING PROTEIN-DEPENDENT TRANSPORT SYSTEM"/>
    <property type="match status" value="1"/>
</dbReference>
<evidence type="ECO:0000259" key="6">
    <source>
        <dbReference type="PROSITE" id="PS50928"/>
    </source>
</evidence>
<keyword evidence="5" id="KW-0813">Transport</keyword>
<gene>
    <name evidence="7" type="ORF">A3L09_00885</name>
</gene>
<feature type="transmembrane region" description="Helical" evidence="5">
    <location>
        <begin position="418"/>
        <end position="444"/>
    </location>
</feature>
<dbReference type="Proteomes" id="UP000250179">
    <property type="component" value="Chromosome"/>
</dbReference>
<feature type="transmembrane region" description="Helical" evidence="5">
    <location>
        <begin position="377"/>
        <end position="398"/>
    </location>
</feature>
<keyword evidence="8" id="KW-1185">Reference proteome</keyword>
<evidence type="ECO:0000256" key="3">
    <source>
        <dbReference type="ARBA" id="ARBA00022989"/>
    </source>
</evidence>
<keyword evidence="3 5" id="KW-1133">Transmembrane helix</keyword>
<feature type="domain" description="ABC transmembrane type-1" evidence="6">
    <location>
        <begin position="241"/>
        <end position="441"/>
    </location>
</feature>
<sequence>MSKPPGIPWKIKAAVAIVLFYTLASIIGPYTLKGEDIKNWGNLAYWDKNPRGMPPEWYGRLKNLPPSGWMEGRYLNGSYVFTYDFHYRSAPKDIVVFINTTKSIEIELKTPLNESFLLFKGSPSLQNYVVHLGRNYLTLEKITAERCRTNMRGQSLFEKTILNAVFSKPVKECITDPEPVYGKYEIKVKAEDSPLTRIIYGGTPSLNPNETVRIFIAGKSYGYLGTDTLGRDVWVGFIGGMRETLVIALEAALISVGLGLILGTLGGISGKLGDGINLISRFLTVLPVLPLAMASVVWLGRVSLENNTYMIKINSLLVSLIIGTLLAGNVSRNIRAIVKEELRKGYAESSKALGGTLVWIIRKHVSRVLIPYSLEQLALAVPGVVAFLTLLGFFNILPGFNWSGLMSQTIVYNAEYQFLWWQVLPIGVSIGLLALAFVAIANWIEEEFIKI</sequence>
<dbReference type="AlphaFoldDB" id="A0A2Z2MBI8"/>
<dbReference type="GO" id="GO:0005886">
    <property type="term" value="C:plasma membrane"/>
    <property type="evidence" value="ECO:0007669"/>
    <property type="project" value="UniProtKB-SubCell"/>
</dbReference>
<comment type="subcellular location">
    <subcellularLocation>
        <location evidence="5">Cell membrane</location>
        <topology evidence="5">Multi-pass membrane protein</topology>
    </subcellularLocation>
    <subcellularLocation>
        <location evidence="1">Membrane</location>
        <topology evidence="1">Multi-pass membrane protein</topology>
    </subcellularLocation>
</comment>
<dbReference type="KEGG" id="tprf:A3L09_00885"/>
<proteinExistence type="inferred from homology"/>
<dbReference type="EMBL" id="CP014862">
    <property type="protein sequence ID" value="ASJ01915.1"/>
    <property type="molecule type" value="Genomic_DNA"/>
</dbReference>
<dbReference type="PANTHER" id="PTHR43839:SF1">
    <property type="entry name" value="OPPC IN A BINDING PROTEIN-DEPENDENT TRANSPORT SYSTEM"/>
    <property type="match status" value="1"/>
</dbReference>
<dbReference type="SUPFAM" id="SSF161098">
    <property type="entry name" value="MetI-like"/>
    <property type="match status" value="1"/>
</dbReference>
<dbReference type="Pfam" id="PF00528">
    <property type="entry name" value="BPD_transp_1"/>
    <property type="match status" value="1"/>
</dbReference>
<dbReference type="CDD" id="cd06261">
    <property type="entry name" value="TM_PBP2"/>
    <property type="match status" value="1"/>
</dbReference>
<name>A0A2Z2MBI8_THEPR</name>
<feature type="transmembrane region" description="Helical" evidence="5">
    <location>
        <begin position="311"/>
        <end position="330"/>
    </location>
</feature>
<dbReference type="InterPro" id="IPR000515">
    <property type="entry name" value="MetI-like"/>
</dbReference>
<dbReference type="Gene3D" id="1.10.3720.10">
    <property type="entry name" value="MetI-like"/>
    <property type="match status" value="1"/>
</dbReference>
<reference evidence="7 8" key="1">
    <citation type="submission" date="2016-03" db="EMBL/GenBank/DDBJ databases">
        <title>Complete genome sequence of Thermococcus profundus strain DT5432.</title>
        <authorList>
            <person name="Oger P.M."/>
        </authorList>
    </citation>
    <scope>NUCLEOTIDE SEQUENCE [LARGE SCALE GENOMIC DNA]</scope>
    <source>
        <strain evidence="7 8">DT 5432</strain>
    </source>
</reference>
<keyword evidence="2 5" id="KW-0812">Transmembrane</keyword>
<organism evidence="7 8">
    <name type="scientific">Thermococcus profundus</name>
    <dbReference type="NCBI Taxonomy" id="49899"/>
    <lineage>
        <taxon>Archaea</taxon>
        <taxon>Methanobacteriati</taxon>
        <taxon>Methanobacteriota</taxon>
        <taxon>Thermococci</taxon>
        <taxon>Thermococcales</taxon>
        <taxon>Thermococcaceae</taxon>
        <taxon>Thermococcus</taxon>
    </lineage>
</organism>
<evidence type="ECO:0000313" key="7">
    <source>
        <dbReference type="EMBL" id="ASJ01915.1"/>
    </source>
</evidence>
<evidence type="ECO:0000256" key="1">
    <source>
        <dbReference type="ARBA" id="ARBA00004141"/>
    </source>
</evidence>
<feature type="transmembrane region" description="Helical" evidence="5">
    <location>
        <begin position="245"/>
        <end position="266"/>
    </location>
</feature>
<dbReference type="OrthoDB" id="312811at2157"/>
<comment type="similarity">
    <text evidence="5">Belongs to the binding-protein-dependent transport system permease family.</text>
</comment>
<accession>A0A2Z2MBI8</accession>
<dbReference type="RefSeq" id="WP_088857185.1">
    <property type="nucleotide sequence ID" value="NZ_CP014862.1"/>
</dbReference>
<evidence type="ECO:0000256" key="5">
    <source>
        <dbReference type="RuleBase" id="RU363032"/>
    </source>
</evidence>